<feature type="transmembrane region" description="Helical" evidence="1">
    <location>
        <begin position="336"/>
        <end position="355"/>
    </location>
</feature>
<keyword evidence="1" id="KW-1133">Transmembrane helix</keyword>
<name>A0A1H5N5B1_9MICO</name>
<dbReference type="Proteomes" id="UP000199220">
    <property type="component" value="Unassembled WGS sequence"/>
</dbReference>
<dbReference type="EMBL" id="FNTX01000002">
    <property type="protein sequence ID" value="SEE96713.1"/>
    <property type="molecule type" value="Genomic_DNA"/>
</dbReference>
<feature type="transmembrane region" description="Helical" evidence="1">
    <location>
        <begin position="100"/>
        <end position="128"/>
    </location>
</feature>
<reference evidence="3" key="1">
    <citation type="submission" date="2016-10" db="EMBL/GenBank/DDBJ databases">
        <authorList>
            <person name="Varghese N."/>
            <person name="Submissions S."/>
        </authorList>
    </citation>
    <scope>NUCLEOTIDE SEQUENCE [LARGE SCALE GENOMIC DNA]</scope>
    <source>
        <strain evidence="3">DSM 21368</strain>
    </source>
</reference>
<dbReference type="STRING" id="648782.SAMN04488554_3952"/>
<protein>
    <submittedName>
        <fullName evidence="2">ABC-2 type transport system permease protein</fullName>
    </submittedName>
</protein>
<dbReference type="AlphaFoldDB" id="A0A1H5N5B1"/>
<dbReference type="OrthoDB" id="3261041at2"/>
<evidence type="ECO:0000313" key="3">
    <source>
        <dbReference type="Proteomes" id="UP000199220"/>
    </source>
</evidence>
<evidence type="ECO:0000256" key="1">
    <source>
        <dbReference type="SAM" id="Phobius"/>
    </source>
</evidence>
<feature type="transmembrane region" description="Helical" evidence="1">
    <location>
        <begin position="448"/>
        <end position="473"/>
    </location>
</feature>
<feature type="transmembrane region" description="Helical" evidence="1">
    <location>
        <begin position="21"/>
        <end position="47"/>
    </location>
</feature>
<organism evidence="2 3">
    <name type="scientific">Ruania alba</name>
    <dbReference type="NCBI Taxonomy" id="648782"/>
    <lineage>
        <taxon>Bacteria</taxon>
        <taxon>Bacillati</taxon>
        <taxon>Actinomycetota</taxon>
        <taxon>Actinomycetes</taxon>
        <taxon>Micrococcales</taxon>
        <taxon>Ruaniaceae</taxon>
        <taxon>Ruania</taxon>
    </lineage>
</organism>
<dbReference type="RefSeq" id="WP_089774922.1">
    <property type="nucleotide sequence ID" value="NZ_FNTX01000002.1"/>
</dbReference>
<feature type="transmembrane region" description="Helical" evidence="1">
    <location>
        <begin position="485"/>
        <end position="505"/>
    </location>
</feature>
<feature type="transmembrane region" description="Helical" evidence="1">
    <location>
        <begin position="134"/>
        <end position="160"/>
    </location>
</feature>
<proteinExistence type="predicted"/>
<keyword evidence="1" id="KW-0812">Transmembrane</keyword>
<feature type="transmembrane region" description="Helical" evidence="1">
    <location>
        <begin position="376"/>
        <end position="399"/>
    </location>
</feature>
<feature type="transmembrane region" description="Helical" evidence="1">
    <location>
        <begin position="405"/>
        <end position="427"/>
    </location>
</feature>
<sequence length="527" mass="54720">MVAHFVRLRLTLLANTFRRSVWQTIGYILAMLYALGVIGTAIVGAVAGGGTDPLLTGQVIVLVGALAILGWWIIPIFAFGVDATLDPQRFVSFGIPRRRLLTGLAAAGFTSIPGAATVLAAVGLALAWWRTPAIVPVAVIGGLLAVACCVIGSRALTTVLAPLLESRRYREVLAIVALVPIVMIGPAISTIPAYFDDGSVSAEQARVLISDVAQIAAWTPFGAPWGIAAAIHDGAWGLAGARLAIVLLTLTVLWVVWDRALARSLVTPPTAGSGGRGKGLGWFDRLPATPTGAVAARALTYWIRDPRYSSSLAVIPLLPIILVVAGGGAFSELLLIVGPLVGWILGFTISSDISFDHTAFALHVSTGTSGRADRAGRAMAIGIPGAVLVVIFAVVSIIVTDRWDLAPLVLGVSFGMLGVGLGVSSVVSARMIYPVVKPGESPLKQPQGAAMATMVAQGLGLLVVMALSLPFLVTAVLTLAVSLTFGWVTLALGVVIGAVVCVAGIRIGGRWYDRRTPEILQQVLAQA</sequence>
<feature type="transmembrane region" description="Helical" evidence="1">
    <location>
        <begin position="172"/>
        <end position="195"/>
    </location>
</feature>
<keyword evidence="3" id="KW-1185">Reference proteome</keyword>
<feature type="transmembrane region" description="Helical" evidence="1">
    <location>
        <begin position="312"/>
        <end position="330"/>
    </location>
</feature>
<evidence type="ECO:0000313" key="2">
    <source>
        <dbReference type="EMBL" id="SEE96713.1"/>
    </source>
</evidence>
<keyword evidence="1" id="KW-0472">Membrane</keyword>
<feature type="transmembrane region" description="Helical" evidence="1">
    <location>
        <begin position="235"/>
        <end position="257"/>
    </location>
</feature>
<accession>A0A1H5N5B1</accession>
<gene>
    <name evidence="2" type="ORF">SAMN04488554_3952</name>
</gene>
<feature type="transmembrane region" description="Helical" evidence="1">
    <location>
        <begin position="59"/>
        <end position="79"/>
    </location>
</feature>